<reference evidence="4 5" key="1">
    <citation type="submission" date="2016-10" db="EMBL/GenBank/DDBJ databases">
        <authorList>
            <person name="de Groot N.N."/>
        </authorList>
    </citation>
    <scope>NUCLEOTIDE SEQUENCE [LARGE SCALE GENOMIC DNA]</scope>
    <source>
        <strain evidence="4 5">DSM 16859</strain>
    </source>
</reference>
<sequence length="178" mass="18994">MNEQPDSDAGFVRLAMPAEATRLAALQREAWSQGGLAEFLPSPSQVANSWREAIVHPPLASYRLLVAVDAMKTEPIGFVAVGPSDDPDAGPRDGLVGEFVVSPRHRGAGHGSRLLHAAVDTLAADGFVRATWWLLSNDDALRGFLTSAGWGPDGAHREIGTPDGSIRLRQIRMHTGIA</sequence>
<dbReference type="GO" id="GO:0016747">
    <property type="term" value="F:acyltransferase activity, transferring groups other than amino-acyl groups"/>
    <property type="evidence" value="ECO:0007669"/>
    <property type="project" value="InterPro"/>
</dbReference>
<dbReference type="EMBL" id="FOGZ01000001">
    <property type="protein sequence ID" value="SER49994.1"/>
    <property type="molecule type" value="Genomic_DNA"/>
</dbReference>
<dbReference type="PROSITE" id="PS51186">
    <property type="entry name" value="GNAT"/>
    <property type="match status" value="1"/>
</dbReference>
<protein>
    <submittedName>
        <fullName evidence="4">Ribosomal protein S18 acetylase RimI</fullName>
    </submittedName>
</protein>
<feature type="domain" description="N-acetyltransferase" evidence="3">
    <location>
        <begin position="10"/>
        <end position="173"/>
    </location>
</feature>
<dbReference type="Proteomes" id="UP000198815">
    <property type="component" value="Unassembled WGS sequence"/>
</dbReference>
<dbReference type="RefSeq" id="WP_245725646.1">
    <property type="nucleotide sequence ID" value="NZ_FOGZ01000001.1"/>
</dbReference>
<keyword evidence="5" id="KW-1185">Reference proteome</keyword>
<keyword evidence="4" id="KW-0689">Ribosomal protein</keyword>
<organism evidence="4 5">
    <name type="scientific">Propionibacterium cyclohexanicum</name>
    <dbReference type="NCBI Taxonomy" id="64702"/>
    <lineage>
        <taxon>Bacteria</taxon>
        <taxon>Bacillati</taxon>
        <taxon>Actinomycetota</taxon>
        <taxon>Actinomycetes</taxon>
        <taxon>Propionibacteriales</taxon>
        <taxon>Propionibacteriaceae</taxon>
        <taxon>Propionibacterium</taxon>
    </lineage>
</organism>
<dbReference type="PANTHER" id="PTHR43877">
    <property type="entry name" value="AMINOALKYLPHOSPHONATE N-ACETYLTRANSFERASE-RELATED-RELATED"/>
    <property type="match status" value="1"/>
</dbReference>
<dbReference type="Pfam" id="PF00583">
    <property type="entry name" value="Acetyltransf_1"/>
    <property type="match status" value="1"/>
</dbReference>
<proteinExistence type="predicted"/>
<dbReference type="SUPFAM" id="SSF55729">
    <property type="entry name" value="Acyl-CoA N-acyltransferases (Nat)"/>
    <property type="match status" value="1"/>
</dbReference>
<keyword evidence="2" id="KW-0012">Acyltransferase</keyword>
<accession>A0A1H9PP61</accession>
<name>A0A1H9PP61_9ACTN</name>
<dbReference type="AlphaFoldDB" id="A0A1H9PP61"/>
<evidence type="ECO:0000256" key="1">
    <source>
        <dbReference type="ARBA" id="ARBA00022679"/>
    </source>
</evidence>
<dbReference type="CDD" id="cd04301">
    <property type="entry name" value="NAT_SF"/>
    <property type="match status" value="1"/>
</dbReference>
<dbReference type="Gene3D" id="3.40.630.30">
    <property type="match status" value="1"/>
</dbReference>
<dbReference type="InterPro" id="IPR000182">
    <property type="entry name" value="GNAT_dom"/>
</dbReference>
<dbReference type="InterPro" id="IPR016181">
    <property type="entry name" value="Acyl_CoA_acyltransferase"/>
</dbReference>
<evidence type="ECO:0000259" key="3">
    <source>
        <dbReference type="PROSITE" id="PS51186"/>
    </source>
</evidence>
<dbReference type="STRING" id="64702.SAMN05443377_101178"/>
<dbReference type="GO" id="GO:0005840">
    <property type="term" value="C:ribosome"/>
    <property type="evidence" value="ECO:0007669"/>
    <property type="project" value="UniProtKB-KW"/>
</dbReference>
<dbReference type="InterPro" id="IPR050832">
    <property type="entry name" value="Bact_Acetyltransf"/>
</dbReference>
<evidence type="ECO:0000313" key="4">
    <source>
        <dbReference type="EMBL" id="SER49994.1"/>
    </source>
</evidence>
<evidence type="ECO:0000313" key="5">
    <source>
        <dbReference type="Proteomes" id="UP000198815"/>
    </source>
</evidence>
<keyword evidence="1" id="KW-0808">Transferase</keyword>
<evidence type="ECO:0000256" key="2">
    <source>
        <dbReference type="ARBA" id="ARBA00023315"/>
    </source>
</evidence>
<keyword evidence="4" id="KW-0687">Ribonucleoprotein</keyword>
<gene>
    <name evidence="4" type="ORF">SAMN05443377_101178</name>
</gene>